<dbReference type="GO" id="GO:0016491">
    <property type="term" value="F:oxidoreductase activity"/>
    <property type="evidence" value="ECO:0007669"/>
    <property type="project" value="UniProtKB-KW"/>
</dbReference>
<proteinExistence type="predicted"/>
<sequence>MLTERLDLRTGDTPWDDATWNMPAADDLPRSGCDVAIVGSGITGAILAERLSADGHSVVVLDRRSPGLGSTAASTAQIMWAMDVPLSELADRLGEAEATRRWTRVHEAVARFGERLDRLQIDSGRLACPTVYLEGPELDAAGLEREAALHGRNGLPSRFLDARATAERFDIEPRASIVSADGFALDPVKTCRGLLERARQRGAVLCYPQNVASIARTSAGACVSLEGGAEIVARHVVLATGYEKAELFLPPAFKLISTFVIATAPGVAPLWRENAMIWEAADPYLYVRADADGRIIAGGEDEDLCDPLRRDELLPTKAGLITAKLQALLGGHEITVDRTWAATFGTSPDGLPAIGKAANMENVWLAAGFGGNGIAFSALASELLSAALGGKRDPDEACFDPYRF</sequence>
<dbReference type="InterPro" id="IPR006076">
    <property type="entry name" value="FAD-dep_OxRdtase"/>
</dbReference>
<dbReference type="Pfam" id="PF01266">
    <property type="entry name" value="DAO"/>
    <property type="match status" value="1"/>
</dbReference>
<dbReference type="EMBL" id="JBBHJZ010000005">
    <property type="protein sequence ID" value="MEJ5978926.1"/>
    <property type="molecule type" value="Genomic_DNA"/>
</dbReference>
<dbReference type="PANTHER" id="PTHR13847:SF201">
    <property type="entry name" value="PUTATIBE OXIDOREDUCTASE"/>
    <property type="match status" value="1"/>
</dbReference>
<protein>
    <submittedName>
        <fullName evidence="3">FAD-dependent oxidoreductase</fullName>
        <ecNumber evidence="3">1.-.-.-</ecNumber>
    </submittedName>
</protein>
<accession>A0ABU8S0P9</accession>
<keyword evidence="4" id="KW-1185">Reference proteome</keyword>
<evidence type="ECO:0000256" key="1">
    <source>
        <dbReference type="ARBA" id="ARBA00023002"/>
    </source>
</evidence>
<dbReference type="RefSeq" id="WP_339588870.1">
    <property type="nucleotide sequence ID" value="NZ_JBBHJZ010000005.1"/>
</dbReference>
<evidence type="ECO:0000259" key="2">
    <source>
        <dbReference type="Pfam" id="PF01266"/>
    </source>
</evidence>
<reference evidence="3 4" key="1">
    <citation type="submission" date="2024-03" db="EMBL/GenBank/DDBJ databases">
        <authorList>
            <person name="Jo J.-H."/>
        </authorList>
    </citation>
    <scope>NUCLEOTIDE SEQUENCE [LARGE SCALE GENOMIC DNA]</scope>
    <source>
        <strain evidence="3 4">PS1R-30</strain>
    </source>
</reference>
<organism evidence="3 4">
    <name type="scientific">Novosphingobium anseongense</name>
    <dbReference type="NCBI Taxonomy" id="3133436"/>
    <lineage>
        <taxon>Bacteria</taxon>
        <taxon>Pseudomonadati</taxon>
        <taxon>Pseudomonadota</taxon>
        <taxon>Alphaproteobacteria</taxon>
        <taxon>Sphingomonadales</taxon>
        <taxon>Sphingomonadaceae</taxon>
        <taxon>Novosphingobium</taxon>
    </lineage>
</organism>
<feature type="domain" description="FAD dependent oxidoreductase" evidence="2">
    <location>
        <begin position="34"/>
        <end position="385"/>
    </location>
</feature>
<dbReference type="Gene3D" id="3.50.50.60">
    <property type="entry name" value="FAD/NAD(P)-binding domain"/>
    <property type="match status" value="1"/>
</dbReference>
<name>A0ABU8S0P9_9SPHN</name>
<dbReference type="Proteomes" id="UP001361239">
    <property type="component" value="Unassembled WGS sequence"/>
</dbReference>
<evidence type="ECO:0000313" key="3">
    <source>
        <dbReference type="EMBL" id="MEJ5978926.1"/>
    </source>
</evidence>
<dbReference type="InterPro" id="IPR036188">
    <property type="entry name" value="FAD/NAD-bd_sf"/>
</dbReference>
<dbReference type="SUPFAM" id="SSF51905">
    <property type="entry name" value="FAD/NAD(P)-binding domain"/>
    <property type="match status" value="1"/>
</dbReference>
<dbReference type="EC" id="1.-.-.-" evidence="3"/>
<dbReference type="Gene3D" id="3.30.9.10">
    <property type="entry name" value="D-Amino Acid Oxidase, subunit A, domain 2"/>
    <property type="match status" value="1"/>
</dbReference>
<comment type="caution">
    <text evidence="3">The sequence shown here is derived from an EMBL/GenBank/DDBJ whole genome shotgun (WGS) entry which is preliminary data.</text>
</comment>
<dbReference type="PANTHER" id="PTHR13847">
    <property type="entry name" value="SARCOSINE DEHYDROGENASE-RELATED"/>
    <property type="match status" value="1"/>
</dbReference>
<keyword evidence="1 3" id="KW-0560">Oxidoreductase</keyword>
<evidence type="ECO:0000313" key="4">
    <source>
        <dbReference type="Proteomes" id="UP001361239"/>
    </source>
</evidence>
<gene>
    <name evidence="3" type="ORF">WG901_19895</name>
</gene>